<evidence type="ECO:0000259" key="4">
    <source>
        <dbReference type="PROSITE" id="PS50110"/>
    </source>
</evidence>
<name>A0A857JI60_9ALTE</name>
<dbReference type="PANTHER" id="PTHR43156:SF2">
    <property type="entry name" value="STAGE II SPORULATION PROTEIN E"/>
    <property type="match status" value="1"/>
</dbReference>
<evidence type="ECO:0000313" key="6">
    <source>
        <dbReference type="Proteomes" id="UP000464524"/>
    </source>
</evidence>
<feature type="coiled-coil region" evidence="3">
    <location>
        <begin position="126"/>
        <end position="157"/>
    </location>
</feature>
<dbReference type="SMART" id="SM00448">
    <property type="entry name" value="REC"/>
    <property type="match status" value="1"/>
</dbReference>
<evidence type="ECO:0000256" key="3">
    <source>
        <dbReference type="SAM" id="Coils"/>
    </source>
</evidence>
<organism evidence="5 6">
    <name type="scientific">Paraglaciecola mesophila</name>
    <dbReference type="NCBI Taxonomy" id="197222"/>
    <lineage>
        <taxon>Bacteria</taxon>
        <taxon>Pseudomonadati</taxon>
        <taxon>Pseudomonadota</taxon>
        <taxon>Gammaproteobacteria</taxon>
        <taxon>Alteromonadales</taxon>
        <taxon>Alteromonadaceae</taxon>
        <taxon>Paraglaciecola</taxon>
    </lineage>
</organism>
<dbReference type="OrthoDB" id="9811749at2"/>
<dbReference type="Gene3D" id="3.40.50.2300">
    <property type="match status" value="1"/>
</dbReference>
<dbReference type="AlphaFoldDB" id="A0A857JI60"/>
<dbReference type="EC" id="3.1.3.3" evidence="5"/>
<dbReference type="SUPFAM" id="SSF52172">
    <property type="entry name" value="CheY-like"/>
    <property type="match status" value="1"/>
</dbReference>
<dbReference type="InterPro" id="IPR001932">
    <property type="entry name" value="PPM-type_phosphatase-like_dom"/>
</dbReference>
<protein>
    <submittedName>
        <fullName evidence="5">Phosphoserine phosphatase RsbP</fullName>
        <ecNumber evidence="5">3.1.3.3</ecNumber>
    </submittedName>
</protein>
<dbReference type="InterPro" id="IPR052016">
    <property type="entry name" value="Bact_Sigma-Reg"/>
</dbReference>
<dbReference type="GO" id="GO:0016791">
    <property type="term" value="F:phosphatase activity"/>
    <property type="evidence" value="ECO:0007669"/>
    <property type="project" value="TreeGrafter"/>
</dbReference>
<dbReference type="GO" id="GO:0000160">
    <property type="term" value="P:phosphorelay signal transduction system"/>
    <property type="evidence" value="ECO:0007669"/>
    <property type="project" value="InterPro"/>
</dbReference>
<reference evidence="5 6" key="1">
    <citation type="submission" date="2019-12" db="EMBL/GenBank/DDBJ databases">
        <title>Genome sequencing and assembly of endphytes of Porphyra tenera.</title>
        <authorList>
            <person name="Park J.M."/>
            <person name="Shin R."/>
            <person name="Jo S.H."/>
        </authorList>
    </citation>
    <scope>NUCLEOTIDE SEQUENCE [LARGE SCALE GENOMIC DNA]</scope>
    <source>
        <strain evidence="5 6">GPM4</strain>
    </source>
</reference>
<evidence type="ECO:0000313" key="5">
    <source>
        <dbReference type="EMBL" id="QHJ10651.1"/>
    </source>
</evidence>
<sequence length="559" mass="62586">MSLNSLSGCRFLLVDDDESYHFTIGLRLTQKDATVTSVFSIQEAKSLLMSQPFDLVLLDSYLVDGLGTELLEFMLQNKVVCPVIMITGDEEQQSMQQYFLLGVSGYLLKPINVELLELVVQRCLDAHLNEQKLQQQYRELEQLLDEQQQEEELARHVYRHLSQSFSDQPDAIQSFMRSSKSFNGDFFVAEQLQNGNTLMILMDAAGHGLASAISVLPAVSTIRAMLHEGTSMQSIVHEINAKLCAEIPEDRFVAMIAIEVNYIQASISIINAGMPEVLILNENAQVHSRIKSQSLPLGIVERNDFNPYVHTHALHTNQHLFFYSDGLIEQRGLNGIAFGKSGVNNVLSSLHSTNALLNQVVDAFSCHSNGTQVDDDVSVCCVSLGQLHELYQGKQASVDRLCTGHMHLVLDFAGDLLAPGNMISVLDDVLNRIKLNTLLRQKAFTVFSELINNALDHGVLRLDSRLKHDFESFGQYLEERENRLKTLEQNDRIRLTLGFEPEIGQLYFDIEDSGSGYQQVPSEQVEDEALFGRGLNLVHSLCEQIQVFAPGNRTSVLIK</sequence>
<dbReference type="SUPFAM" id="SSF81606">
    <property type="entry name" value="PP2C-like"/>
    <property type="match status" value="1"/>
</dbReference>
<dbReference type="PROSITE" id="PS50110">
    <property type="entry name" value="RESPONSE_REGULATORY"/>
    <property type="match status" value="1"/>
</dbReference>
<keyword evidence="6" id="KW-1185">Reference proteome</keyword>
<dbReference type="Gene3D" id="3.60.40.10">
    <property type="entry name" value="PPM-type phosphatase domain"/>
    <property type="match status" value="1"/>
</dbReference>
<dbReference type="KEGG" id="pmes:FX988_00871"/>
<keyword evidence="1 5" id="KW-0378">Hydrolase</keyword>
<evidence type="ECO:0000256" key="2">
    <source>
        <dbReference type="PROSITE-ProRule" id="PRU00169"/>
    </source>
</evidence>
<dbReference type="Gene3D" id="3.30.565.10">
    <property type="entry name" value="Histidine kinase-like ATPase, C-terminal domain"/>
    <property type="match status" value="1"/>
</dbReference>
<evidence type="ECO:0000256" key="1">
    <source>
        <dbReference type="ARBA" id="ARBA00022801"/>
    </source>
</evidence>
<dbReference type="InterPro" id="IPR036457">
    <property type="entry name" value="PPM-type-like_dom_sf"/>
</dbReference>
<dbReference type="Pfam" id="PF07228">
    <property type="entry name" value="SpoIIE"/>
    <property type="match status" value="1"/>
</dbReference>
<dbReference type="Pfam" id="PF00072">
    <property type="entry name" value="Response_reg"/>
    <property type="match status" value="1"/>
</dbReference>
<feature type="modified residue" description="4-aspartylphosphate" evidence="2">
    <location>
        <position position="59"/>
    </location>
</feature>
<proteinExistence type="predicted"/>
<gene>
    <name evidence="5" type="ORF">FX988_00871</name>
</gene>
<keyword evidence="2" id="KW-0597">Phosphoprotein</keyword>
<dbReference type="EMBL" id="CP047656">
    <property type="protein sequence ID" value="QHJ10651.1"/>
    <property type="molecule type" value="Genomic_DNA"/>
</dbReference>
<keyword evidence="3" id="KW-0175">Coiled coil</keyword>
<accession>A0A857JI60</accession>
<dbReference type="Proteomes" id="UP000464524">
    <property type="component" value="Chromosome"/>
</dbReference>
<dbReference type="SMART" id="SM00331">
    <property type="entry name" value="PP2C_SIG"/>
    <property type="match status" value="1"/>
</dbReference>
<dbReference type="InterPro" id="IPR001789">
    <property type="entry name" value="Sig_transdc_resp-reg_receiver"/>
</dbReference>
<dbReference type="CDD" id="cd00156">
    <property type="entry name" value="REC"/>
    <property type="match status" value="1"/>
</dbReference>
<dbReference type="InterPro" id="IPR036890">
    <property type="entry name" value="HATPase_C_sf"/>
</dbReference>
<dbReference type="InterPro" id="IPR011006">
    <property type="entry name" value="CheY-like_superfamily"/>
</dbReference>
<feature type="domain" description="Response regulatory" evidence="4">
    <location>
        <begin position="10"/>
        <end position="124"/>
    </location>
</feature>
<dbReference type="RefSeq" id="WP_160178500.1">
    <property type="nucleotide sequence ID" value="NZ_CP047656.1"/>
</dbReference>
<dbReference type="PANTHER" id="PTHR43156">
    <property type="entry name" value="STAGE II SPORULATION PROTEIN E-RELATED"/>
    <property type="match status" value="1"/>
</dbReference>